<feature type="transmembrane region" description="Helical" evidence="1">
    <location>
        <begin position="64"/>
        <end position="86"/>
    </location>
</feature>
<gene>
    <name evidence="2" type="ORF">D1B31_15435</name>
</gene>
<proteinExistence type="predicted"/>
<comment type="caution">
    <text evidence="2">The sequence shown here is derived from an EMBL/GenBank/DDBJ whole genome shotgun (WGS) entry which is preliminary data.</text>
</comment>
<keyword evidence="1" id="KW-0812">Transmembrane</keyword>
<name>A0A417YS95_9BACI</name>
<reference evidence="2 3" key="1">
    <citation type="journal article" date="2017" name="Int. J. Syst. Evol. Microbiol.">
        <title>Bacillus notoginsengisoli sp. nov., a novel bacterium isolated from the rhizosphere of Panax notoginseng.</title>
        <authorList>
            <person name="Zhang M.Y."/>
            <person name="Cheng J."/>
            <person name="Cai Y."/>
            <person name="Zhang T.Y."/>
            <person name="Wu Y.Y."/>
            <person name="Manikprabhu D."/>
            <person name="Li W.J."/>
            <person name="Zhang Y.X."/>
        </authorList>
    </citation>
    <scope>NUCLEOTIDE SEQUENCE [LARGE SCALE GENOMIC DNA]</scope>
    <source>
        <strain evidence="2 3">JCM 30743</strain>
    </source>
</reference>
<evidence type="ECO:0008006" key="4">
    <source>
        <dbReference type="Google" id="ProtNLM"/>
    </source>
</evidence>
<sequence>MQKCENCNMPFSWGKITKSIGWLYKPINCGTKHKITFLSRCRVVALGTLPFFVFTYFLTPFNTYNVNIGIALLIAIFIILIAPYVVKYRRE</sequence>
<dbReference type="RefSeq" id="WP_118921947.1">
    <property type="nucleotide sequence ID" value="NZ_QWEG01000009.1"/>
</dbReference>
<protein>
    <recommendedName>
        <fullName evidence="4">CXXC-20-CXXC protein</fullName>
    </recommendedName>
</protein>
<dbReference type="EMBL" id="QWEG01000009">
    <property type="protein sequence ID" value="RHW38161.1"/>
    <property type="molecule type" value="Genomic_DNA"/>
</dbReference>
<dbReference type="AlphaFoldDB" id="A0A417YS95"/>
<keyword evidence="3" id="KW-1185">Reference proteome</keyword>
<evidence type="ECO:0000256" key="1">
    <source>
        <dbReference type="SAM" id="Phobius"/>
    </source>
</evidence>
<keyword evidence="1" id="KW-1133">Transmembrane helix</keyword>
<organism evidence="2 3">
    <name type="scientific">Neobacillus notoginsengisoli</name>
    <dbReference type="NCBI Taxonomy" id="1578198"/>
    <lineage>
        <taxon>Bacteria</taxon>
        <taxon>Bacillati</taxon>
        <taxon>Bacillota</taxon>
        <taxon>Bacilli</taxon>
        <taxon>Bacillales</taxon>
        <taxon>Bacillaceae</taxon>
        <taxon>Neobacillus</taxon>
    </lineage>
</organism>
<dbReference type="Proteomes" id="UP000284416">
    <property type="component" value="Unassembled WGS sequence"/>
</dbReference>
<dbReference type="OrthoDB" id="2970506at2"/>
<keyword evidence="1" id="KW-0472">Membrane</keyword>
<evidence type="ECO:0000313" key="3">
    <source>
        <dbReference type="Proteomes" id="UP000284416"/>
    </source>
</evidence>
<evidence type="ECO:0000313" key="2">
    <source>
        <dbReference type="EMBL" id="RHW38161.1"/>
    </source>
</evidence>
<accession>A0A417YS95</accession>
<feature type="transmembrane region" description="Helical" evidence="1">
    <location>
        <begin position="41"/>
        <end position="58"/>
    </location>
</feature>